<dbReference type="SUPFAM" id="SSF55874">
    <property type="entry name" value="ATPase domain of HSP90 chaperone/DNA topoisomerase II/histidine kinase"/>
    <property type="match status" value="1"/>
</dbReference>
<keyword evidence="4" id="KW-0808">Transferase</keyword>
<evidence type="ECO:0000256" key="7">
    <source>
        <dbReference type="PROSITE-ProRule" id="PRU00169"/>
    </source>
</evidence>
<keyword evidence="6" id="KW-0902">Two-component regulatory system</keyword>
<keyword evidence="5 13" id="KW-0418">Kinase</keyword>
<dbReference type="Gene3D" id="1.10.287.130">
    <property type="match status" value="1"/>
</dbReference>
<evidence type="ECO:0000259" key="11">
    <source>
        <dbReference type="PROSITE" id="PS50109"/>
    </source>
</evidence>
<dbReference type="InterPro" id="IPR011006">
    <property type="entry name" value="CheY-like_superfamily"/>
</dbReference>
<dbReference type="GO" id="GO:0000155">
    <property type="term" value="F:phosphorelay sensor kinase activity"/>
    <property type="evidence" value="ECO:0007669"/>
    <property type="project" value="InterPro"/>
</dbReference>
<accession>A0A916XCZ5</accession>
<dbReference type="CDD" id="cd19410">
    <property type="entry name" value="HK9-like_sensor"/>
    <property type="match status" value="1"/>
</dbReference>
<keyword evidence="10" id="KW-0472">Membrane</keyword>
<reference evidence="13" key="2">
    <citation type="submission" date="2020-09" db="EMBL/GenBank/DDBJ databases">
        <authorList>
            <person name="Sun Q."/>
            <person name="Zhou Y."/>
        </authorList>
    </citation>
    <scope>NUCLEOTIDE SEQUENCE</scope>
    <source>
        <strain evidence="13">CGMCC 1.15343</strain>
    </source>
</reference>
<dbReference type="Gene3D" id="3.30.450.40">
    <property type="match status" value="1"/>
</dbReference>
<dbReference type="InterPro" id="IPR003018">
    <property type="entry name" value="GAF"/>
</dbReference>
<dbReference type="FunFam" id="3.30.565.10:FF:000010">
    <property type="entry name" value="Sensor histidine kinase RcsC"/>
    <property type="match status" value="1"/>
</dbReference>
<dbReference type="Gene3D" id="3.30.565.10">
    <property type="entry name" value="Histidine kinase-like ATPase, C-terminal domain"/>
    <property type="match status" value="1"/>
</dbReference>
<dbReference type="Gene3D" id="3.40.50.2300">
    <property type="match status" value="3"/>
</dbReference>
<protein>
    <recommendedName>
        <fullName evidence="2">histidine kinase</fullName>
        <ecNumber evidence="2">2.7.13.3</ecNumber>
    </recommendedName>
</protein>
<evidence type="ECO:0000256" key="2">
    <source>
        <dbReference type="ARBA" id="ARBA00012438"/>
    </source>
</evidence>
<dbReference type="InterPro" id="IPR007891">
    <property type="entry name" value="CHASE3"/>
</dbReference>
<dbReference type="CDD" id="cd00082">
    <property type="entry name" value="HisKA"/>
    <property type="match status" value="1"/>
</dbReference>
<dbReference type="SUPFAM" id="SSF52172">
    <property type="entry name" value="CheY-like"/>
    <property type="match status" value="3"/>
</dbReference>
<keyword evidence="14" id="KW-1185">Reference proteome</keyword>
<keyword evidence="8" id="KW-0175">Coiled coil</keyword>
<feature type="modified residue" description="4-aspartylphosphate" evidence="7">
    <location>
        <position position="1064"/>
    </location>
</feature>
<dbReference type="EC" id="2.7.13.3" evidence="2"/>
<dbReference type="PRINTS" id="PR00344">
    <property type="entry name" value="BCTRLSENSOR"/>
</dbReference>
<dbReference type="PANTHER" id="PTHR45339:SF1">
    <property type="entry name" value="HYBRID SIGNAL TRANSDUCTION HISTIDINE KINASE J"/>
    <property type="match status" value="1"/>
</dbReference>
<feature type="domain" description="Histidine kinase" evidence="11">
    <location>
        <begin position="476"/>
        <end position="711"/>
    </location>
</feature>
<keyword evidence="10" id="KW-0812">Transmembrane</keyword>
<dbReference type="SUPFAM" id="SSF47384">
    <property type="entry name" value="Homodimeric domain of signal transducing histidine kinase"/>
    <property type="match status" value="1"/>
</dbReference>
<dbReference type="PROSITE" id="PS50109">
    <property type="entry name" value="HIS_KIN"/>
    <property type="match status" value="1"/>
</dbReference>
<feature type="domain" description="Response regulatory" evidence="12">
    <location>
        <begin position="865"/>
        <end position="981"/>
    </location>
</feature>
<reference evidence="13" key="1">
    <citation type="journal article" date="2014" name="Int. J. Syst. Evol. Microbiol.">
        <title>Complete genome sequence of Corynebacterium casei LMG S-19264T (=DSM 44701T), isolated from a smear-ripened cheese.</title>
        <authorList>
            <consortium name="US DOE Joint Genome Institute (JGI-PGF)"/>
            <person name="Walter F."/>
            <person name="Albersmeier A."/>
            <person name="Kalinowski J."/>
            <person name="Ruckert C."/>
        </authorList>
    </citation>
    <scope>NUCLEOTIDE SEQUENCE</scope>
    <source>
        <strain evidence="13">CGMCC 1.15343</strain>
    </source>
</reference>
<evidence type="ECO:0000256" key="5">
    <source>
        <dbReference type="ARBA" id="ARBA00022777"/>
    </source>
</evidence>
<evidence type="ECO:0000256" key="9">
    <source>
        <dbReference type="SAM" id="MobiDB-lite"/>
    </source>
</evidence>
<keyword evidence="10" id="KW-1133">Transmembrane helix</keyword>
<feature type="transmembrane region" description="Helical" evidence="10">
    <location>
        <begin position="167"/>
        <end position="188"/>
    </location>
</feature>
<dbReference type="InterPro" id="IPR003594">
    <property type="entry name" value="HATPase_dom"/>
</dbReference>
<proteinExistence type="predicted"/>
<dbReference type="PROSITE" id="PS50110">
    <property type="entry name" value="RESPONSE_REGULATORY"/>
    <property type="match status" value="3"/>
</dbReference>
<dbReference type="EMBL" id="BMIL01000004">
    <property type="protein sequence ID" value="GGC61525.1"/>
    <property type="molecule type" value="Genomic_DNA"/>
</dbReference>
<dbReference type="CDD" id="cd17546">
    <property type="entry name" value="REC_hyHK_CKI1_RcsC-like"/>
    <property type="match status" value="1"/>
</dbReference>
<dbReference type="SMART" id="SM00388">
    <property type="entry name" value="HisKA"/>
    <property type="match status" value="1"/>
</dbReference>
<comment type="caution">
    <text evidence="13">The sequence shown here is derived from an EMBL/GenBank/DDBJ whole genome shotgun (WGS) entry which is preliminary data.</text>
</comment>
<name>A0A916XCZ5_9SPHI</name>
<feature type="domain" description="Response regulatory" evidence="12">
    <location>
        <begin position="742"/>
        <end position="856"/>
    </location>
</feature>
<sequence length="1132" mass="125812">MIFALISAITSCISVLSTRKSDAWQSHTYDVINKIQALDVMIISAETAMRGYILTGSEKFLDPYDQNIDKIIPAVNSLRSVVADNQKQLETLDTLSALVRLKVAAMKGNLDLYRKTKVITPELLVTADKGRVYKERILESMESLVTEERLLLKQRKADSELNSKRTIAIVIISSLTIFGLVLYLFTLIRKTFDFQKRVEEQVKERNERLAQLSYDNDQKNKLMLALRKVNDLMFGNQELEDLAKNILSEVCRYTKASVGAMYFSTEANELLIKGTYAVTPGKHKSPIKLGEGLLGQAALDGQVSIIKDLPDNYIKVSSALGERKPSTLYLIPVQHNQETMAIFEIGYINEPDVDAVLFLESLAANIAVGLNSSIAKVMLRQLYDKLQAQSEELESQQEELLTTNEELVYKSEQLQASEEELKIQQEELQQTNAELEEKAQQLEEKNLAINQAKEAVSIKAEELEASSRYKSEFLANMSHELRTPLNSILILARILKENKPSNLTEDQIKYAGVIHNAGADLLNLINDILDLSKIESGKVELIQEPVRPTEICQNMELLFSEIANSKKIQFHTEIAAAVPGSFTSDSLRVEQIIKNLLSNAFKFTPEQGTIGLKVELVPATQPFYSKNLKSTQADVLAFHISDSGIGIPDEKQRLIFEAFQQADGSTSRKYGGTGLGLSISKELAALLGGEIQLSSVVGMGSKFTLYLPVTEPDASLTPAPAVAPQPKPEATVEAAASNSVHTMLIVEDDVIFAKLLENYANQKGFKALLAHDGATALSIAREHLPDAIILDIFLPDMDGWAVLKSLKADSNTQNIPVHMMSSGESNPGRAEKEGAVGFLQKPVERAALNEAFELLEHAQFSNFKSVLIVEDQELQSEILKVQLTSRGIEVRQAFDGKQAMALLATHSFDCIILDLNLPDISGMELLDKIKSQPELAHIPVVINTAMELDQQMMTRIMHYSDAMVLKSNKSNERLMDEVSLFMNKLQSQQSAPETTESLPKQKSTNQEQVLKGKTILITDDDMRNIFALSTALHAYDMEIIIANNGREALEKLASTPDIDLILMDIMMPEMDGYEAIERIRKDEQYGKIPIIALTAKAMKNDRQKCIDAGASDYISKPVDVDKLLALMRVWLS</sequence>
<evidence type="ECO:0000313" key="13">
    <source>
        <dbReference type="EMBL" id="GGC61525.1"/>
    </source>
</evidence>
<evidence type="ECO:0000259" key="12">
    <source>
        <dbReference type="PROSITE" id="PS50110"/>
    </source>
</evidence>
<dbReference type="Pfam" id="PF05227">
    <property type="entry name" value="CHASE3"/>
    <property type="match status" value="1"/>
</dbReference>
<comment type="catalytic activity">
    <reaction evidence="1">
        <text>ATP + protein L-histidine = ADP + protein N-phospho-L-histidine.</text>
        <dbReference type="EC" id="2.7.13.3"/>
    </reaction>
</comment>
<evidence type="ECO:0000256" key="1">
    <source>
        <dbReference type="ARBA" id="ARBA00000085"/>
    </source>
</evidence>
<dbReference type="InterPro" id="IPR001789">
    <property type="entry name" value="Sig_transdc_resp-reg_receiver"/>
</dbReference>
<organism evidence="13 14">
    <name type="scientific">Pedobacter quisquiliarum</name>
    <dbReference type="NCBI Taxonomy" id="1834438"/>
    <lineage>
        <taxon>Bacteria</taxon>
        <taxon>Pseudomonadati</taxon>
        <taxon>Bacteroidota</taxon>
        <taxon>Sphingobacteriia</taxon>
        <taxon>Sphingobacteriales</taxon>
        <taxon>Sphingobacteriaceae</taxon>
        <taxon>Pedobacter</taxon>
    </lineage>
</organism>
<feature type="coiled-coil region" evidence="8">
    <location>
        <begin position="376"/>
        <end position="455"/>
    </location>
</feature>
<dbReference type="InterPro" id="IPR005467">
    <property type="entry name" value="His_kinase_dom"/>
</dbReference>
<dbReference type="InterPro" id="IPR029016">
    <property type="entry name" value="GAF-like_dom_sf"/>
</dbReference>
<dbReference type="CDD" id="cd16922">
    <property type="entry name" value="HATPase_EvgS-ArcB-TorS-like"/>
    <property type="match status" value="1"/>
</dbReference>
<dbReference type="SUPFAM" id="SSF55781">
    <property type="entry name" value="GAF domain-like"/>
    <property type="match status" value="1"/>
</dbReference>
<dbReference type="SMART" id="SM00387">
    <property type="entry name" value="HATPase_c"/>
    <property type="match status" value="1"/>
</dbReference>
<feature type="modified residue" description="4-aspartylphosphate" evidence="7">
    <location>
        <position position="914"/>
    </location>
</feature>
<dbReference type="InterPro" id="IPR003661">
    <property type="entry name" value="HisK_dim/P_dom"/>
</dbReference>
<evidence type="ECO:0000313" key="14">
    <source>
        <dbReference type="Proteomes" id="UP000651668"/>
    </source>
</evidence>
<dbReference type="SMART" id="SM00448">
    <property type="entry name" value="REC"/>
    <property type="match status" value="3"/>
</dbReference>
<keyword evidence="3 7" id="KW-0597">Phosphoprotein</keyword>
<dbReference type="Proteomes" id="UP000651668">
    <property type="component" value="Unassembled WGS sequence"/>
</dbReference>
<dbReference type="PANTHER" id="PTHR45339">
    <property type="entry name" value="HYBRID SIGNAL TRANSDUCTION HISTIDINE KINASE J"/>
    <property type="match status" value="1"/>
</dbReference>
<dbReference type="Pfam" id="PF02518">
    <property type="entry name" value="HATPase_c"/>
    <property type="match status" value="1"/>
</dbReference>
<dbReference type="AlphaFoldDB" id="A0A916XCZ5"/>
<dbReference type="Pfam" id="PF00072">
    <property type="entry name" value="Response_reg"/>
    <property type="match status" value="3"/>
</dbReference>
<evidence type="ECO:0000256" key="4">
    <source>
        <dbReference type="ARBA" id="ARBA00022679"/>
    </source>
</evidence>
<dbReference type="InterPro" id="IPR036890">
    <property type="entry name" value="HATPase_C_sf"/>
</dbReference>
<dbReference type="InterPro" id="IPR004358">
    <property type="entry name" value="Sig_transdc_His_kin-like_C"/>
</dbReference>
<dbReference type="Pfam" id="PF13185">
    <property type="entry name" value="GAF_2"/>
    <property type="match status" value="1"/>
</dbReference>
<dbReference type="Pfam" id="PF00512">
    <property type="entry name" value="HisKA"/>
    <property type="match status" value="1"/>
</dbReference>
<evidence type="ECO:0000256" key="8">
    <source>
        <dbReference type="SAM" id="Coils"/>
    </source>
</evidence>
<feature type="modified residue" description="4-aspartylphosphate" evidence="7">
    <location>
        <position position="791"/>
    </location>
</feature>
<evidence type="ECO:0000256" key="10">
    <source>
        <dbReference type="SAM" id="Phobius"/>
    </source>
</evidence>
<feature type="region of interest" description="Disordered" evidence="9">
    <location>
        <begin position="985"/>
        <end position="1006"/>
    </location>
</feature>
<evidence type="ECO:0000256" key="3">
    <source>
        <dbReference type="ARBA" id="ARBA00022553"/>
    </source>
</evidence>
<dbReference type="InterPro" id="IPR036097">
    <property type="entry name" value="HisK_dim/P_sf"/>
</dbReference>
<evidence type="ECO:0000256" key="6">
    <source>
        <dbReference type="ARBA" id="ARBA00023012"/>
    </source>
</evidence>
<gene>
    <name evidence="13" type="ORF">GCM10011387_13980</name>
</gene>
<feature type="domain" description="Response regulatory" evidence="12">
    <location>
        <begin position="1014"/>
        <end position="1131"/>
    </location>
</feature>